<dbReference type="Gene3D" id="3.30.420.10">
    <property type="entry name" value="Ribonuclease H-like superfamily/Ribonuclease H"/>
    <property type="match status" value="1"/>
</dbReference>
<dbReference type="InterPro" id="IPR038717">
    <property type="entry name" value="Tc1-like_DDE_dom"/>
</dbReference>
<reference evidence="2" key="1">
    <citation type="journal article" date="2023" name="Science">
        <title>Genome structures resolve the early diversification of teleost fishes.</title>
        <authorList>
            <person name="Parey E."/>
            <person name="Louis A."/>
            <person name="Montfort J."/>
            <person name="Bouchez O."/>
            <person name="Roques C."/>
            <person name="Iampietro C."/>
            <person name="Lluch J."/>
            <person name="Castinel A."/>
            <person name="Donnadieu C."/>
            <person name="Desvignes T."/>
            <person name="Floi Bucao C."/>
            <person name="Jouanno E."/>
            <person name="Wen M."/>
            <person name="Mejri S."/>
            <person name="Dirks R."/>
            <person name="Jansen H."/>
            <person name="Henkel C."/>
            <person name="Chen W.J."/>
            <person name="Zahm M."/>
            <person name="Cabau C."/>
            <person name="Klopp C."/>
            <person name="Thompson A.W."/>
            <person name="Robinson-Rechavi M."/>
            <person name="Braasch I."/>
            <person name="Lecointre G."/>
            <person name="Bobe J."/>
            <person name="Postlethwait J.H."/>
            <person name="Berthelot C."/>
            <person name="Roest Crollius H."/>
            <person name="Guiguen Y."/>
        </authorList>
    </citation>
    <scope>NUCLEOTIDE SEQUENCE</scope>
    <source>
        <strain evidence="2">WJC10195</strain>
    </source>
</reference>
<dbReference type="AlphaFoldDB" id="A0A9Q1E521"/>
<dbReference type="SUPFAM" id="SSF46689">
    <property type="entry name" value="Homeodomain-like"/>
    <property type="match status" value="1"/>
</dbReference>
<dbReference type="EMBL" id="JAINUF010000026">
    <property type="protein sequence ID" value="KAJ8332377.1"/>
    <property type="molecule type" value="Genomic_DNA"/>
</dbReference>
<proteinExistence type="predicted"/>
<evidence type="ECO:0000259" key="1">
    <source>
        <dbReference type="Pfam" id="PF13358"/>
    </source>
</evidence>
<dbReference type="Proteomes" id="UP001152622">
    <property type="component" value="Unassembled WGS sequence"/>
</dbReference>
<evidence type="ECO:0000313" key="2">
    <source>
        <dbReference type="EMBL" id="KAJ8332377.1"/>
    </source>
</evidence>
<organism evidence="2 3">
    <name type="scientific">Synaphobranchus kaupii</name>
    <name type="common">Kaup's arrowtooth eel</name>
    <dbReference type="NCBI Taxonomy" id="118154"/>
    <lineage>
        <taxon>Eukaryota</taxon>
        <taxon>Metazoa</taxon>
        <taxon>Chordata</taxon>
        <taxon>Craniata</taxon>
        <taxon>Vertebrata</taxon>
        <taxon>Euteleostomi</taxon>
        <taxon>Actinopterygii</taxon>
        <taxon>Neopterygii</taxon>
        <taxon>Teleostei</taxon>
        <taxon>Anguilliformes</taxon>
        <taxon>Synaphobranchidae</taxon>
        <taxon>Synaphobranchus</taxon>
    </lineage>
</organism>
<keyword evidence="3" id="KW-1185">Reference proteome</keyword>
<accession>A0A9Q1E521</accession>
<evidence type="ECO:0000313" key="3">
    <source>
        <dbReference type="Proteomes" id="UP001152622"/>
    </source>
</evidence>
<feature type="domain" description="Tc1-like transposase DDE" evidence="1">
    <location>
        <begin position="173"/>
        <end position="281"/>
    </location>
</feature>
<dbReference type="OrthoDB" id="8928061at2759"/>
<gene>
    <name evidence="2" type="ORF">SKAU_G00425500</name>
</gene>
<dbReference type="InterPro" id="IPR036397">
    <property type="entry name" value="RNaseH_sf"/>
</dbReference>
<dbReference type="InterPro" id="IPR009057">
    <property type="entry name" value="Homeodomain-like_sf"/>
</dbReference>
<name>A0A9Q1E521_SYNKA</name>
<comment type="caution">
    <text evidence="2">The sequence shown here is derived from an EMBL/GenBank/DDBJ whole genome shotgun (WGS) entry which is preliminary data.</text>
</comment>
<dbReference type="Pfam" id="PF13358">
    <property type="entry name" value="DDE_3"/>
    <property type="match status" value="1"/>
</dbReference>
<sequence length="312" mass="35835">GGRGGGRGGRGRARRAIISDEIWATVVDHVLNHGLTMQEAGQRVQPNISRFSVASILRTFRRENRTERLPRRGGRERVFTAEQETAIVNMVLENNAITITQIQSAIIDDQDIFLNINTVSLATMDRVLRRNTLRMKQVYRVPFDRNSNRVKQLRYDYVQRVLELEAAEEVHEFIFIDEVGFNLSKRRRRGRNIIGQRAIVNVPGQRGGNITLCAAINHHGILHHHSILGLYNTARLLTFLDTLHSILIPPDQIDDAEQPRYIVIWDNVSFHRAALVRTWFIDHPQFFGSSPPTILSISYSFSQLFTHKNWTL</sequence>
<protein>
    <recommendedName>
        <fullName evidence="1">Tc1-like transposase DDE domain-containing protein</fullName>
    </recommendedName>
</protein>
<dbReference type="GO" id="GO:0003676">
    <property type="term" value="F:nucleic acid binding"/>
    <property type="evidence" value="ECO:0007669"/>
    <property type="project" value="InterPro"/>
</dbReference>
<feature type="non-terminal residue" evidence="2">
    <location>
        <position position="312"/>
    </location>
</feature>